<keyword evidence="5" id="KW-0130">Cell adhesion</keyword>
<dbReference type="InterPro" id="IPR013783">
    <property type="entry name" value="Ig-like_fold"/>
</dbReference>
<sequence length="369" mass="40901">MLSVVQAVGGLQMISQPLSHKFLQHLPYCRWMKEGSNGVLKPVEEDGRIWVSQGTLNIKKVVRSDGSKYQCIARNSIGERRIESALIVTAPLFVHLRPPYQVLSIGQEAAFNCNVTGYPVHAVSWKKDQRQIPSSSRVRLLSRDVLHISSVRREDRGMYQCFVFNDQEGAQGTGELKISDVAPTFISVFSEHNVHPGDSISLKCVCTGNPVPSVTWYLDDSIVGQSQRITAGDYASDNGHVISFLNITEILLEDSGEYQCHVTNDVGSVYHSNRLNVYGPPFVRRMKNVTAISGEDLVMRCPYGGHPIKGIRWVKAVITVAFMTFGPRCVICNRVPLRSLGMSRLRFSSTGTPTFNLGFLEGAPDDVPC</sequence>
<dbReference type="PROSITE" id="PS50835">
    <property type="entry name" value="IG_LIKE"/>
    <property type="match status" value="3"/>
</dbReference>
<evidence type="ECO:0000256" key="3">
    <source>
        <dbReference type="ARBA" id="ARBA00022729"/>
    </source>
</evidence>
<dbReference type="PANTHER" id="PTHR12231">
    <property type="entry name" value="CTX-RELATED TYPE I TRANSMEMBRANE PROTEIN"/>
    <property type="match status" value="1"/>
</dbReference>
<evidence type="ECO:0000256" key="9">
    <source>
        <dbReference type="ARBA" id="ARBA00023319"/>
    </source>
</evidence>
<keyword evidence="4" id="KW-0677">Repeat</keyword>
<reference evidence="11 12" key="1">
    <citation type="journal article" date="2019" name="Sci. Rep.">
        <title>Orb-weaving spider Araneus ventricosus genome elucidates the spidroin gene catalogue.</title>
        <authorList>
            <person name="Kono N."/>
            <person name="Nakamura H."/>
            <person name="Ohtoshi R."/>
            <person name="Moran D.A.P."/>
            <person name="Shinohara A."/>
            <person name="Yoshida Y."/>
            <person name="Fujiwara M."/>
            <person name="Mori M."/>
            <person name="Tomita M."/>
            <person name="Arakawa K."/>
        </authorList>
    </citation>
    <scope>NUCLEOTIDE SEQUENCE [LARGE SCALE GENOMIC DNA]</scope>
</reference>
<dbReference type="AlphaFoldDB" id="A0A4Y2EPP2"/>
<name>A0A4Y2EPP2_ARAVE</name>
<dbReference type="InterPro" id="IPR036179">
    <property type="entry name" value="Ig-like_dom_sf"/>
</dbReference>
<dbReference type="InterPro" id="IPR003598">
    <property type="entry name" value="Ig_sub2"/>
</dbReference>
<dbReference type="FunFam" id="2.60.40.10:FF:001049">
    <property type="entry name" value="Down syndrome cell adhesion molecule-like protein Dscam2"/>
    <property type="match status" value="1"/>
</dbReference>
<evidence type="ECO:0000256" key="2">
    <source>
        <dbReference type="ARBA" id="ARBA00022692"/>
    </source>
</evidence>
<keyword evidence="12" id="KW-1185">Reference proteome</keyword>
<dbReference type="Gene3D" id="2.60.40.10">
    <property type="entry name" value="Immunoglobulins"/>
    <property type="match status" value="3"/>
</dbReference>
<evidence type="ECO:0000256" key="8">
    <source>
        <dbReference type="ARBA" id="ARBA00023157"/>
    </source>
</evidence>
<dbReference type="Pfam" id="PF07679">
    <property type="entry name" value="I-set"/>
    <property type="match status" value="2"/>
</dbReference>
<comment type="subcellular location">
    <subcellularLocation>
        <location evidence="1">Membrane</location>
        <topology evidence="1">Single-pass membrane protein</topology>
    </subcellularLocation>
</comment>
<evidence type="ECO:0000256" key="7">
    <source>
        <dbReference type="ARBA" id="ARBA00023136"/>
    </source>
</evidence>
<dbReference type="Proteomes" id="UP000499080">
    <property type="component" value="Unassembled WGS sequence"/>
</dbReference>
<organism evidence="11 12">
    <name type="scientific">Araneus ventricosus</name>
    <name type="common">Orbweaver spider</name>
    <name type="synonym">Epeira ventricosa</name>
    <dbReference type="NCBI Taxonomy" id="182803"/>
    <lineage>
        <taxon>Eukaryota</taxon>
        <taxon>Metazoa</taxon>
        <taxon>Ecdysozoa</taxon>
        <taxon>Arthropoda</taxon>
        <taxon>Chelicerata</taxon>
        <taxon>Arachnida</taxon>
        <taxon>Araneae</taxon>
        <taxon>Araneomorphae</taxon>
        <taxon>Entelegynae</taxon>
        <taxon>Araneoidea</taxon>
        <taxon>Araneidae</taxon>
        <taxon>Araneus</taxon>
    </lineage>
</organism>
<dbReference type="GO" id="GO:0007155">
    <property type="term" value="P:cell adhesion"/>
    <property type="evidence" value="ECO:0007669"/>
    <property type="project" value="UniProtKB-KW"/>
</dbReference>
<dbReference type="FunFam" id="2.60.40.10:FF:000017">
    <property type="entry name" value="Down syndrome cell adhesion molecule b"/>
    <property type="match status" value="1"/>
</dbReference>
<evidence type="ECO:0000313" key="11">
    <source>
        <dbReference type="EMBL" id="GBM30811.1"/>
    </source>
</evidence>
<dbReference type="EMBL" id="BGPR01000669">
    <property type="protein sequence ID" value="GBM30811.1"/>
    <property type="molecule type" value="Genomic_DNA"/>
</dbReference>
<gene>
    <name evidence="11" type="primary">Dscam2_91</name>
    <name evidence="11" type="ORF">AVEN_52605_1</name>
</gene>
<proteinExistence type="predicted"/>
<dbReference type="SMART" id="SM00409">
    <property type="entry name" value="IG"/>
    <property type="match status" value="3"/>
</dbReference>
<keyword evidence="9" id="KW-0393">Immunoglobulin domain</keyword>
<accession>A0A4Y2EPP2</accession>
<keyword evidence="3" id="KW-0732">Signal</keyword>
<evidence type="ECO:0000313" key="12">
    <source>
        <dbReference type="Proteomes" id="UP000499080"/>
    </source>
</evidence>
<dbReference type="GO" id="GO:0016020">
    <property type="term" value="C:membrane"/>
    <property type="evidence" value="ECO:0007669"/>
    <property type="project" value="UniProtKB-SubCell"/>
</dbReference>
<feature type="domain" description="Ig-like" evidence="10">
    <location>
        <begin position="30"/>
        <end position="89"/>
    </location>
</feature>
<keyword evidence="6" id="KW-1133">Transmembrane helix</keyword>
<evidence type="ECO:0000256" key="6">
    <source>
        <dbReference type="ARBA" id="ARBA00022989"/>
    </source>
</evidence>
<feature type="domain" description="Ig-like" evidence="10">
    <location>
        <begin position="183"/>
        <end position="276"/>
    </location>
</feature>
<keyword evidence="2" id="KW-0812">Transmembrane</keyword>
<evidence type="ECO:0000256" key="5">
    <source>
        <dbReference type="ARBA" id="ARBA00022889"/>
    </source>
</evidence>
<evidence type="ECO:0000256" key="1">
    <source>
        <dbReference type="ARBA" id="ARBA00004167"/>
    </source>
</evidence>
<evidence type="ECO:0000256" key="4">
    <source>
        <dbReference type="ARBA" id="ARBA00022737"/>
    </source>
</evidence>
<dbReference type="InterPro" id="IPR007110">
    <property type="entry name" value="Ig-like_dom"/>
</dbReference>
<dbReference type="InterPro" id="IPR051170">
    <property type="entry name" value="Neural/epithelial_adhesion"/>
</dbReference>
<feature type="domain" description="Ig-like" evidence="10">
    <location>
        <begin position="91"/>
        <end position="179"/>
    </location>
</feature>
<comment type="caution">
    <text evidence="11">The sequence shown here is derived from an EMBL/GenBank/DDBJ whole genome shotgun (WGS) entry which is preliminary data.</text>
</comment>
<protein>
    <submittedName>
        <fullName evidence="11">Down syndrome cell adhesion molecule-like protein Dscam2</fullName>
    </submittedName>
</protein>
<evidence type="ECO:0000259" key="10">
    <source>
        <dbReference type="PROSITE" id="PS50835"/>
    </source>
</evidence>
<dbReference type="SMART" id="SM00408">
    <property type="entry name" value="IGc2"/>
    <property type="match status" value="3"/>
</dbReference>
<dbReference type="InterPro" id="IPR003599">
    <property type="entry name" value="Ig_sub"/>
</dbReference>
<dbReference type="PANTHER" id="PTHR12231:SF253">
    <property type="entry name" value="DPR-INTERACTING PROTEIN ETA, ISOFORM B-RELATED"/>
    <property type="match status" value="1"/>
</dbReference>
<dbReference type="SUPFAM" id="SSF48726">
    <property type="entry name" value="Immunoglobulin"/>
    <property type="match status" value="4"/>
</dbReference>
<dbReference type="InterPro" id="IPR013098">
    <property type="entry name" value="Ig_I-set"/>
</dbReference>
<dbReference type="CDD" id="cd20957">
    <property type="entry name" value="IgC2_3_Dscam"/>
    <property type="match status" value="1"/>
</dbReference>
<keyword evidence="7" id="KW-0472">Membrane</keyword>
<keyword evidence="8" id="KW-1015">Disulfide bond</keyword>
<dbReference type="OrthoDB" id="152385at2759"/>